<protein>
    <submittedName>
        <fullName evidence="1">Unannotated protein</fullName>
    </submittedName>
</protein>
<proteinExistence type="predicted"/>
<name>A0A6J6EVI3_9ZZZZ</name>
<dbReference type="AlphaFoldDB" id="A0A6J6EVI3"/>
<organism evidence="1">
    <name type="scientific">freshwater metagenome</name>
    <dbReference type="NCBI Taxonomy" id="449393"/>
    <lineage>
        <taxon>unclassified sequences</taxon>
        <taxon>metagenomes</taxon>
        <taxon>ecological metagenomes</taxon>
    </lineage>
</organism>
<dbReference type="SUPFAM" id="SSF51726">
    <property type="entry name" value="UROD/MetE-like"/>
    <property type="match status" value="1"/>
</dbReference>
<evidence type="ECO:0000313" key="1">
    <source>
        <dbReference type="EMBL" id="CAB4580196.1"/>
    </source>
</evidence>
<dbReference type="Gene3D" id="3.20.20.210">
    <property type="match status" value="1"/>
</dbReference>
<gene>
    <name evidence="1" type="ORF">UFOPK1722_00972</name>
</gene>
<reference evidence="1" key="1">
    <citation type="submission" date="2020-05" db="EMBL/GenBank/DDBJ databases">
        <authorList>
            <person name="Chiriac C."/>
            <person name="Salcher M."/>
            <person name="Ghai R."/>
            <person name="Kavagutti S V."/>
        </authorList>
    </citation>
    <scope>NUCLEOTIDE SEQUENCE</scope>
</reference>
<accession>A0A6J6EVI3</accession>
<sequence length="337" mass="35070">MTMAATTYLTGGIATGVGSLPHRDARAAAEFALVTTPDLPAIPSLPKRSPAESMIAQAVVGIRGISVGQYGSIVVDVPRVDPFAPVDTDLQHDAFVGLRTFLEVAAGRTAPIKWQFTGPVTLGLSLMRAGVPVHLAFDVAVRAVRSHVRSIHEHVAAALPDAPQVVFIDEPMIGDIMDESFPIAPDTAIDLMSGAMAAVERDCLVGLHSCAHVDLAPLLAAGPAVLSVPVSESLVDAASALAGFLDKGGLVAWGVIATDGPMMNSAERAWKRLAGVWCGLVQNGCDAMKLRQQSLVTPACGLALHTEENAASIMGRVVDIGERVRTQAIATRLTVGA</sequence>
<dbReference type="InterPro" id="IPR038071">
    <property type="entry name" value="UROD/MetE-like_sf"/>
</dbReference>
<dbReference type="EMBL" id="CAEZTS010000076">
    <property type="protein sequence ID" value="CAB4580196.1"/>
    <property type="molecule type" value="Genomic_DNA"/>
</dbReference>